<protein>
    <submittedName>
        <fullName evidence="2">Transposase</fullName>
    </submittedName>
</protein>
<dbReference type="EMBL" id="CP065050">
    <property type="protein sequence ID" value="QPI61406.1"/>
    <property type="molecule type" value="Genomic_DNA"/>
</dbReference>
<dbReference type="PANTHER" id="PTHR35604:SF2">
    <property type="entry name" value="TRANSPOSASE INSH FOR INSERTION SEQUENCE ELEMENT IS5A-RELATED"/>
    <property type="match status" value="1"/>
</dbReference>
<proteinExistence type="predicted"/>
<keyword evidence="3" id="KW-1185">Reference proteome</keyword>
<organism evidence="2 3">
    <name type="scientific">Streptomyces malaysiensis</name>
    <dbReference type="NCBI Taxonomy" id="92644"/>
    <lineage>
        <taxon>Bacteria</taxon>
        <taxon>Bacillati</taxon>
        <taxon>Actinomycetota</taxon>
        <taxon>Actinomycetes</taxon>
        <taxon>Kitasatosporales</taxon>
        <taxon>Streptomycetaceae</taxon>
        <taxon>Streptomyces</taxon>
        <taxon>Streptomyces violaceusniger group</taxon>
    </lineage>
</organism>
<gene>
    <name evidence="2" type="ORF">I1A49_46725</name>
</gene>
<name>A0ABX6WMZ3_STRMQ</name>
<dbReference type="InterPro" id="IPR008490">
    <property type="entry name" value="Transposase_InsH_N"/>
</dbReference>
<dbReference type="Proteomes" id="UP000663421">
    <property type="component" value="Chromosome"/>
</dbReference>
<evidence type="ECO:0000313" key="3">
    <source>
        <dbReference type="Proteomes" id="UP000663421"/>
    </source>
</evidence>
<feature type="domain" description="Transposase InsH N-terminal" evidence="1">
    <location>
        <begin position="21"/>
        <end position="113"/>
    </location>
</feature>
<dbReference type="PANTHER" id="PTHR35604">
    <property type="entry name" value="TRANSPOSASE INSH FOR INSERTION SEQUENCE ELEMENT IS5A-RELATED"/>
    <property type="match status" value="1"/>
</dbReference>
<accession>A0ABX6WMZ3</accession>
<reference evidence="2 3" key="1">
    <citation type="submission" date="2020-11" db="EMBL/GenBank/DDBJ databases">
        <title>Complete genome sequence unveiled secondary metabolic potentials in Streptomyces solisilvae HNM0141.</title>
        <authorList>
            <person name="Huang X."/>
        </authorList>
    </citation>
    <scope>NUCLEOTIDE SEQUENCE [LARGE SCALE GENOMIC DNA]</scope>
    <source>
        <strain evidence="2 3">HNM0141</strain>
    </source>
</reference>
<sequence length="178" mass="19517">MSLRPKGYQRIPARTVRTARAACPKGTPAMLVRDRLDVLFEDEVFASLYPADGRPGLSPGQLALVSVLQFAENLSDGQAADAVRTRIDWKYALGLELDDAGFDYSVLSEFRARLAEGDAADRLLTVMLERLVEAGLHDNHVAELLDQALYHVEHLRLGLSDTPADSARDMDDDVPAAL</sequence>
<evidence type="ECO:0000313" key="2">
    <source>
        <dbReference type="EMBL" id="QPI61406.1"/>
    </source>
</evidence>
<dbReference type="Pfam" id="PF05598">
    <property type="entry name" value="DUF772"/>
    <property type="match status" value="1"/>
</dbReference>
<evidence type="ECO:0000259" key="1">
    <source>
        <dbReference type="Pfam" id="PF05598"/>
    </source>
</evidence>